<gene>
    <name evidence="2" type="ORF">JAO71_06205</name>
</gene>
<feature type="signal peptide" evidence="1">
    <location>
        <begin position="1"/>
        <end position="21"/>
    </location>
</feature>
<organism evidence="2 3">
    <name type="scientific">Olleya sediminilitoris</name>
    <dbReference type="NCBI Taxonomy" id="2795739"/>
    <lineage>
        <taxon>Bacteria</taxon>
        <taxon>Pseudomonadati</taxon>
        <taxon>Bacteroidota</taxon>
        <taxon>Flavobacteriia</taxon>
        <taxon>Flavobacteriales</taxon>
        <taxon>Flavobacteriaceae</taxon>
    </lineage>
</organism>
<dbReference type="PROSITE" id="PS51257">
    <property type="entry name" value="PROKAR_LIPOPROTEIN"/>
    <property type="match status" value="1"/>
</dbReference>
<dbReference type="Pfam" id="PF16819">
    <property type="entry name" value="DUF5074"/>
    <property type="match status" value="1"/>
</dbReference>
<comment type="caution">
    <text evidence="2">The sequence shown here is derived from an EMBL/GenBank/DDBJ whole genome shotgun (WGS) entry which is preliminary data.</text>
</comment>
<feature type="chain" id="PRO_5046306137" evidence="1">
    <location>
        <begin position="22"/>
        <end position="356"/>
    </location>
</feature>
<evidence type="ECO:0000313" key="3">
    <source>
        <dbReference type="Proteomes" id="UP000605013"/>
    </source>
</evidence>
<evidence type="ECO:0000313" key="2">
    <source>
        <dbReference type="EMBL" id="MBL7559396.1"/>
    </source>
</evidence>
<keyword evidence="1" id="KW-0732">Signal</keyword>
<dbReference type="PANTHER" id="PTHR47197">
    <property type="entry name" value="PROTEIN NIRF"/>
    <property type="match status" value="1"/>
</dbReference>
<sequence>MKLNKLAILALSISLAFTSCSNDDDSTVTVEPILEYVNGIIITEEGNFTNGTGAISFVSNDLEYVENTVFENVNEETLGNLVQSMAFDGSLGYIIENGSNALKVVNRYTFQAITTISSGLDNPRYMTVVNGKGYITNWGDGNDETDDYVAVLDLNTNTFVSQIPVAFGPEAIVSLNDNIYVAHQGGFTQNNQLTVINAVSDEVITTLTVGDVPNSLQIDESDTLWVLCGGNPNHTANETDGALYKINTSTNTITSSITFDEGLHPSNLYYDTNNLYYGLSGDVYKMSSAESTLPEIAEFSVSNLYDFSVRGNQLFALDHNVYSSETSYLKVFSLDTNSEIKSIDLGPFAGEVYFNN</sequence>
<dbReference type="InterPro" id="IPR031815">
    <property type="entry name" value="DUF5074"/>
</dbReference>
<proteinExistence type="predicted"/>
<dbReference type="EMBL" id="JAEMEF010000004">
    <property type="protein sequence ID" value="MBL7559396.1"/>
    <property type="molecule type" value="Genomic_DNA"/>
</dbReference>
<dbReference type="RefSeq" id="WP_202999618.1">
    <property type="nucleotide sequence ID" value="NZ_JAEMEF010000004.1"/>
</dbReference>
<keyword evidence="3" id="KW-1185">Reference proteome</keyword>
<dbReference type="PANTHER" id="PTHR47197:SF3">
    <property type="entry name" value="DIHYDRO-HEME D1 DEHYDROGENASE"/>
    <property type="match status" value="1"/>
</dbReference>
<dbReference type="SUPFAM" id="SSF63825">
    <property type="entry name" value="YWTD domain"/>
    <property type="match status" value="1"/>
</dbReference>
<accession>A0ABS1WJU5</accession>
<name>A0ABS1WJU5_9FLAO</name>
<dbReference type="InterPro" id="IPR051200">
    <property type="entry name" value="Host-pathogen_enzymatic-act"/>
</dbReference>
<reference evidence="2 3" key="1">
    <citation type="submission" date="2020-12" db="EMBL/GenBank/DDBJ databases">
        <title>Olleya sediminilitoris sp. nov., isolated from a tidal flat.</title>
        <authorList>
            <person name="Park S."/>
            <person name="Yoon J.-H."/>
        </authorList>
    </citation>
    <scope>NUCLEOTIDE SEQUENCE [LARGE SCALE GENOMIC DNA]</scope>
    <source>
        <strain evidence="2 3">YSTF-M6</strain>
    </source>
</reference>
<dbReference type="Gene3D" id="2.130.10.10">
    <property type="entry name" value="YVTN repeat-like/Quinoprotein amine dehydrogenase"/>
    <property type="match status" value="1"/>
</dbReference>
<protein>
    <submittedName>
        <fullName evidence="2">YncE family protein</fullName>
    </submittedName>
</protein>
<evidence type="ECO:0000256" key="1">
    <source>
        <dbReference type="SAM" id="SignalP"/>
    </source>
</evidence>
<dbReference type="Proteomes" id="UP000605013">
    <property type="component" value="Unassembled WGS sequence"/>
</dbReference>
<dbReference type="InterPro" id="IPR015943">
    <property type="entry name" value="WD40/YVTN_repeat-like_dom_sf"/>
</dbReference>